<evidence type="ECO:0000313" key="2">
    <source>
        <dbReference type="EMBL" id="PNG23475.1"/>
    </source>
</evidence>
<dbReference type="Proteomes" id="UP000235943">
    <property type="component" value="Unassembled WGS sequence"/>
</dbReference>
<name>A0A2N8TWT0_9ACTN</name>
<evidence type="ECO:0000256" key="1">
    <source>
        <dbReference type="SAM" id="MobiDB-lite"/>
    </source>
</evidence>
<proteinExistence type="predicted"/>
<accession>A0A2N8TWT0</accession>
<comment type="caution">
    <text evidence="2">The sequence shown here is derived from an EMBL/GenBank/DDBJ whole genome shotgun (WGS) entry which is preliminary data.</text>
</comment>
<protein>
    <submittedName>
        <fullName evidence="2">Uncharacterized protein</fullName>
    </submittedName>
</protein>
<evidence type="ECO:0000313" key="3">
    <source>
        <dbReference type="Proteomes" id="UP000235943"/>
    </source>
</evidence>
<feature type="region of interest" description="Disordered" evidence="1">
    <location>
        <begin position="1"/>
        <end position="37"/>
    </location>
</feature>
<reference evidence="2 3" key="1">
    <citation type="submission" date="2018-01" db="EMBL/GenBank/DDBJ databases">
        <title>Draft genome sequence of Streptomyces sp. 13K301.</title>
        <authorList>
            <person name="Sahin N."/>
            <person name="Saygin H."/>
            <person name="Ay H."/>
        </authorList>
    </citation>
    <scope>NUCLEOTIDE SEQUENCE [LARGE SCALE GENOMIC DNA]</scope>
    <source>
        <strain evidence="2 3">13K301</strain>
    </source>
</reference>
<sequence length="397" mass="42975">MSTTAVSTTTDSGSTKDCSALAPQRAANSSSPANGTGLEGDDWQLCPVHRDWCTETGVHDAHIGARHVVMGNDGSELLDARLLDFSGSDPVIGLSETDTDAAEARAKATELRRFADELEILADKVDAVISREQAPDPERVVCPDGISFCTGDPADHEDPNEHFHHGPFTAMGAHRPYAGRHRDGIMAFHLSQINDEAPGLDFVAGGDWPTLSLGEVDELISDMSVHLAKLRAARTQIAGLMSGQTIETAATAGRTWTYEDRYGTRHTVTCPSWCTVDHTDDMDGTRHPADVHHQLYGTVAHAEYTEGYEDYKSWQLLCAHLAVSPDSTASPAYRVPHVLVEVAADMYTRPMDPDQLAEFIETVAGQLEELRAMHPRLAAASAEWAARPHTTTNAEAA</sequence>
<feature type="compositionally biased region" description="Polar residues" evidence="1">
    <location>
        <begin position="1"/>
        <end position="17"/>
    </location>
</feature>
<dbReference type="AlphaFoldDB" id="A0A2N8TWT0"/>
<dbReference type="RefSeq" id="WP_102907574.1">
    <property type="nucleotide sequence ID" value="NZ_POUC01000014.1"/>
</dbReference>
<dbReference type="InterPro" id="IPR054202">
    <property type="entry name" value="DUF6907"/>
</dbReference>
<organism evidence="2 3">
    <name type="scientific">Streptomyces cahuitamycinicus</name>
    <dbReference type="NCBI Taxonomy" id="2070367"/>
    <lineage>
        <taxon>Bacteria</taxon>
        <taxon>Bacillati</taxon>
        <taxon>Actinomycetota</taxon>
        <taxon>Actinomycetes</taxon>
        <taxon>Kitasatosporales</taxon>
        <taxon>Streptomycetaceae</taxon>
        <taxon>Streptomyces</taxon>
    </lineage>
</organism>
<dbReference type="OrthoDB" id="4292897at2"/>
<gene>
    <name evidence="2" type="ORF">C1J00_03630</name>
</gene>
<dbReference type="EMBL" id="POUC01000014">
    <property type="protein sequence ID" value="PNG23475.1"/>
    <property type="molecule type" value="Genomic_DNA"/>
</dbReference>
<dbReference type="Pfam" id="PF21848">
    <property type="entry name" value="DUF6907"/>
    <property type="match status" value="2"/>
</dbReference>
<keyword evidence="3" id="KW-1185">Reference proteome</keyword>